<organism evidence="7 8">
    <name type="scientific">Xanthomonas campestris pv. papavericola</name>
    <dbReference type="NCBI Taxonomy" id="487881"/>
    <lineage>
        <taxon>Bacteria</taxon>
        <taxon>Pseudomonadati</taxon>
        <taxon>Pseudomonadota</taxon>
        <taxon>Gammaproteobacteria</taxon>
        <taxon>Lysobacterales</taxon>
        <taxon>Lysobacteraceae</taxon>
        <taxon>Xanthomonas</taxon>
    </lineage>
</organism>
<dbReference type="EC" id="2.7.13.3" evidence="2"/>
<dbReference type="NCBIfam" id="TIGR00229">
    <property type="entry name" value="sensory_box"/>
    <property type="match status" value="1"/>
</dbReference>
<feature type="modified residue" description="4-aspartylphosphate" evidence="4">
    <location>
        <position position="578"/>
    </location>
</feature>
<dbReference type="PANTHER" id="PTHR43065">
    <property type="entry name" value="SENSOR HISTIDINE KINASE"/>
    <property type="match status" value="1"/>
</dbReference>
<evidence type="ECO:0000313" key="8">
    <source>
        <dbReference type="Proteomes" id="UP001297361"/>
    </source>
</evidence>
<accession>A0AAJ2X4X0</accession>
<reference evidence="7" key="2">
    <citation type="submission" date="2024-01" db="EMBL/GenBank/DDBJ databases">
        <title>Long-read genome sequencing of X. campestris pv. papavericola.</title>
        <authorList>
            <person name="Hussain R.M.F."/>
            <person name="Greer S."/>
            <person name="Harrison J."/>
            <person name="Grant M."/>
            <person name="Vicente J."/>
            <person name="Studholme D.J."/>
        </authorList>
    </citation>
    <scope>NUCLEOTIDE SEQUENCE</scope>
    <source>
        <strain evidence="7">NCPPB 2970</strain>
    </source>
</reference>
<evidence type="ECO:0000259" key="5">
    <source>
        <dbReference type="PROSITE" id="PS50109"/>
    </source>
</evidence>
<feature type="domain" description="Histidine kinase" evidence="5">
    <location>
        <begin position="288"/>
        <end position="508"/>
    </location>
</feature>
<dbReference type="Gene3D" id="3.40.50.2300">
    <property type="match status" value="2"/>
</dbReference>
<dbReference type="InterPro" id="IPR011006">
    <property type="entry name" value="CheY-like_superfamily"/>
</dbReference>
<evidence type="ECO:0000259" key="6">
    <source>
        <dbReference type="PROSITE" id="PS50110"/>
    </source>
</evidence>
<dbReference type="RefSeq" id="WP_029217109.1">
    <property type="nucleotide sequence ID" value="NZ_JAJFNJ020000003.1"/>
</dbReference>
<dbReference type="PRINTS" id="PR00344">
    <property type="entry name" value="BCTRLSENSOR"/>
</dbReference>
<proteinExistence type="predicted"/>
<evidence type="ECO:0000256" key="1">
    <source>
        <dbReference type="ARBA" id="ARBA00000085"/>
    </source>
</evidence>
<gene>
    <name evidence="7" type="ORF">LLE72_014065</name>
</gene>
<dbReference type="InterPro" id="IPR003594">
    <property type="entry name" value="HATPase_dom"/>
</dbReference>
<feature type="domain" description="Response regulatory" evidence="6">
    <location>
        <begin position="528"/>
        <end position="643"/>
    </location>
</feature>
<dbReference type="GO" id="GO:0000155">
    <property type="term" value="F:phosphorelay sensor kinase activity"/>
    <property type="evidence" value="ECO:0007669"/>
    <property type="project" value="InterPro"/>
</dbReference>
<dbReference type="InterPro" id="IPR005467">
    <property type="entry name" value="His_kinase_dom"/>
</dbReference>
<dbReference type="SMART" id="SM00448">
    <property type="entry name" value="REC"/>
    <property type="match status" value="2"/>
</dbReference>
<dbReference type="InterPro" id="IPR003661">
    <property type="entry name" value="HisK_dim/P_dom"/>
</dbReference>
<dbReference type="SMART" id="SM00388">
    <property type="entry name" value="HisKA"/>
    <property type="match status" value="1"/>
</dbReference>
<dbReference type="InterPro" id="IPR000014">
    <property type="entry name" value="PAS"/>
</dbReference>
<dbReference type="InterPro" id="IPR004358">
    <property type="entry name" value="Sig_transdc_His_kin-like_C"/>
</dbReference>
<name>A0AAJ2X4X0_XANCA</name>
<evidence type="ECO:0000313" key="7">
    <source>
        <dbReference type="EMBL" id="MEC3888838.1"/>
    </source>
</evidence>
<dbReference type="PANTHER" id="PTHR43065:SF42">
    <property type="entry name" value="TWO-COMPONENT SENSOR PPRA"/>
    <property type="match status" value="1"/>
</dbReference>
<dbReference type="SMART" id="SM00387">
    <property type="entry name" value="HATPase_c"/>
    <property type="match status" value="1"/>
</dbReference>
<dbReference type="Gene3D" id="1.10.287.130">
    <property type="match status" value="1"/>
</dbReference>
<dbReference type="Gene3D" id="3.30.450.20">
    <property type="entry name" value="PAS domain"/>
    <property type="match status" value="1"/>
</dbReference>
<dbReference type="Pfam" id="PF02518">
    <property type="entry name" value="HATPase_c"/>
    <property type="match status" value="1"/>
</dbReference>
<dbReference type="InterPro" id="IPR036097">
    <property type="entry name" value="HisK_dim/P_sf"/>
</dbReference>
<dbReference type="Pfam" id="PF00072">
    <property type="entry name" value="Response_reg"/>
    <property type="match status" value="2"/>
</dbReference>
<comment type="caution">
    <text evidence="7">The sequence shown here is derived from an EMBL/GenBank/DDBJ whole genome shotgun (WGS) entry which is preliminary data.</text>
</comment>
<dbReference type="SUPFAM" id="SSF47384">
    <property type="entry name" value="Homodimeric domain of signal transducing histidine kinase"/>
    <property type="match status" value="1"/>
</dbReference>
<dbReference type="SUPFAM" id="SSF55874">
    <property type="entry name" value="ATPase domain of HSP90 chaperone/DNA topoisomerase II/histidine kinase"/>
    <property type="match status" value="1"/>
</dbReference>
<keyword evidence="3 4" id="KW-0597">Phosphoprotein</keyword>
<reference evidence="7" key="1">
    <citation type="submission" date="2021-10" db="EMBL/GenBank/DDBJ databases">
        <authorList>
            <person name="Hussein R."/>
            <person name="Harrison J."/>
            <person name="Studholme D.J."/>
            <person name="Vicente J."/>
            <person name="Grant M."/>
        </authorList>
    </citation>
    <scope>NUCLEOTIDE SEQUENCE</scope>
    <source>
        <strain evidence="7">NCPPB 2970</strain>
    </source>
</reference>
<dbReference type="Pfam" id="PF08448">
    <property type="entry name" value="PAS_4"/>
    <property type="match status" value="1"/>
</dbReference>
<dbReference type="EMBL" id="JAJFNJ020000003">
    <property type="protein sequence ID" value="MEC3888838.1"/>
    <property type="molecule type" value="Genomic_DNA"/>
</dbReference>
<dbReference type="Gene3D" id="3.30.565.10">
    <property type="entry name" value="Histidine kinase-like ATPase, C-terminal domain"/>
    <property type="match status" value="1"/>
</dbReference>
<dbReference type="AlphaFoldDB" id="A0AAJ2X4X0"/>
<dbReference type="PROSITE" id="PS50109">
    <property type="entry name" value="HIS_KIN"/>
    <property type="match status" value="1"/>
</dbReference>
<dbReference type="InterPro" id="IPR001789">
    <property type="entry name" value="Sig_transdc_resp-reg_receiver"/>
</dbReference>
<dbReference type="SUPFAM" id="SSF55785">
    <property type="entry name" value="PYP-like sensor domain (PAS domain)"/>
    <property type="match status" value="1"/>
</dbReference>
<dbReference type="PROSITE" id="PS50110">
    <property type="entry name" value="RESPONSE_REGULATORY"/>
    <property type="match status" value="2"/>
</dbReference>
<dbReference type="InterPro" id="IPR035965">
    <property type="entry name" value="PAS-like_dom_sf"/>
</dbReference>
<sequence>MPSSHRILVVDDNAVTRYSVRRVLEHHQFVVEEAGTGGEGLVRLAAEAFAAVVLDVNLPDMSGFDIVRTLRAEPRTALLPVVHVSAASIATGDMITGLDAGADAYLIHPVDPNVLVATLRTLLRARNAEEALRLSEARFREIFEHIGAPIAVVDAQLHTQEANAAFQRLIGSATPCEAINVPGLDQCATVQALTAALGRRERWSGTLSILRDGAVRETEWRVSPYREPDLGLLFVEDVTEQRLREREQRQELDTATSELAHQIAERQRTEIQLLQAQKMEALGKLTGGIAHDFNNLLTSIISGLDMIQLAVESNRIERVPRLAEIATGSAHRAAALTQRMLAFARKQSLDAQPFDVNARVRSLEDMLRRSIGENIALELQLAEAPLVAIADANQLENVVLNLVINARDALQGHGTIRIQSAPHTAYNDPELEDGDYVAVNVIDDGSGIDPAILSQVFEPFFTTKPIGEGTGLGLSMTYGFARQSGGTARITSTLGSGTTVALLLPRGLTVGEALPPPPPNAPRGRSQRILLVDDTDVVRMMVSEVLSDAGYHVIEAENADGALAQLRADAQIDMVVSDVGLPGMNGRDMADVARDLRPGLPILFITGYAENAATRQEFLAEGMALLPKPFSLNDLLNTVSRMLG</sequence>
<evidence type="ECO:0000256" key="3">
    <source>
        <dbReference type="ARBA" id="ARBA00022553"/>
    </source>
</evidence>
<protein>
    <recommendedName>
        <fullName evidence="2">histidine kinase</fullName>
        <ecNumber evidence="2">2.7.13.3</ecNumber>
    </recommendedName>
</protein>
<evidence type="ECO:0000256" key="4">
    <source>
        <dbReference type="PROSITE-ProRule" id="PRU00169"/>
    </source>
</evidence>
<evidence type="ECO:0000256" key="2">
    <source>
        <dbReference type="ARBA" id="ARBA00012438"/>
    </source>
</evidence>
<dbReference type="InterPro" id="IPR036890">
    <property type="entry name" value="HATPase_C_sf"/>
</dbReference>
<feature type="modified residue" description="4-aspartylphosphate" evidence="4">
    <location>
        <position position="55"/>
    </location>
</feature>
<dbReference type="CDD" id="cd00082">
    <property type="entry name" value="HisKA"/>
    <property type="match status" value="1"/>
</dbReference>
<comment type="catalytic activity">
    <reaction evidence="1">
        <text>ATP + protein L-histidine = ADP + protein N-phospho-L-histidine.</text>
        <dbReference type="EC" id="2.7.13.3"/>
    </reaction>
</comment>
<dbReference type="SUPFAM" id="SSF52172">
    <property type="entry name" value="CheY-like"/>
    <property type="match status" value="2"/>
</dbReference>
<dbReference type="InterPro" id="IPR013656">
    <property type="entry name" value="PAS_4"/>
</dbReference>
<feature type="domain" description="Response regulatory" evidence="6">
    <location>
        <begin position="6"/>
        <end position="123"/>
    </location>
</feature>
<dbReference type="Proteomes" id="UP001297361">
    <property type="component" value="Unassembled WGS sequence"/>
</dbReference>